<dbReference type="InterPro" id="IPR024775">
    <property type="entry name" value="DinB-like"/>
</dbReference>
<reference evidence="2 3" key="1">
    <citation type="submission" date="2019-06" db="EMBL/GenBank/DDBJ databases">
        <title>Spirosoma utsteinense sp. nov. isolated from Antarctic ice-free soils.</title>
        <authorList>
            <person name="Tahon G."/>
        </authorList>
    </citation>
    <scope>NUCLEOTIDE SEQUENCE [LARGE SCALE GENOMIC DNA]</scope>
    <source>
        <strain evidence="2 3">LMG 31447</strain>
    </source>
</reference>
<dbReference type="Pfam" id="PF12867">
    <property type="entry name" value="DinB_2"/>
    <property type="match status" value="1"/>
</dbReference>
<feature type="domain" description="DinB-like" evidence="1">
    <location>
        <begin position="10"/>
        <end position="138"/>
    </location>
</feature>
<organism evidence="2 3">
    <name type="scientific">Spirosoma utsteinense</name>
    <dbReference type="NCBI Taxonomy" id="2585773"/>
    <lineage>
        <taxon>Bacteria</taxon>
        <taxon>Pseudomonadati</taxon>
        <taxon>Bacteroidota</taxon>
        <taxon>Cytophagia</taxon>
        <taxon>Cytophagales</taxon>
        <taxon>Cytophagaceae</taxon>
        <taxon>Spirosoma</taxon>
    </lineage>
</organism>
<evidence type="ECO:0000313" key="3">
    <source>
        <dbReference type="Proteomes" id="UP000700732"/>
    </source>
</evidence>
<sequence>MQKQVFLDMLAQNQTTCSYAFEQITPQTATLRLNPETASIGFIYRHIGEMMNLFGLFFGLPVTVQNTTMGQTDMGQGQDTELSQRLVEGGYQMFQTYIETTPDDAWQDLIETPFFGAVSRTRLFGHVLFHTAHHAGQISLTLNRGQKFD</sequence>
<dbReference type="Proteomes" id="UP000700732">
    <property type="component" value="Unassembled WGS sequence"/>
</dbReference>
<name>A0ABR6WAQ8_9BACT</name>
<keyword evidence="3" id="KW-1185">Reference proteome</keyword>
<dbReference type="RefSeq" id="WP_186739463.1">
    <property type="nucleotide sequence ID" value="NZ_VFIA01000029.1"/>
</dbReference>
<accession>A0ABR6WAQ8</accession>
<comment type="caution">
    <text evidence="2">The sequence shown here is derived from an EMBL/GenBank/DDBJ whole genome shotgun (WGS) entry which is preliminary data.</text>
</comment>
<dbReference type="EMBL" id="VFIA01000029">
    <property type="protein sequence ID" value="MBC3793598.1"/>
    <property type="molecule type" value="Genomic_DNA"/>
</dbReference>
<gene>
    <name evidence="2" type="ORF">FH603_4117</name>
</gene>
<dbReference type="InterPro" id="IPR034660">
    <property type="entry name" value="DinB/YfiT-like"/>
</dbReference>
<evidence type="ECO:0000313" key="2">
    <source>
        <dbReference type="EMBL" id="MBC3793598.1"/>
    </source>
</evidence>
<dbReference type="SUPFAM" id="SSF109854">
    <property type="entry name" value="DinB/YfiT-like putative metalloenzymes"/>
    <property type="match status" value="1"/>
</dbReference>
<proteinExistence type="predicted"/>
<evidence type="ECO:0000259" key="1">
    <source>
        <dbReference type="Pfam" id="PF12867"/>
    </source>
</evidence>
<protein>
    <submittedName>
        <fullName evidence="2">Damage-inducible protein DinB</fullName>
    </submittedName>
</protein>
<dbReference type="Gene3D" id="1.20.120.450">
    <property type="entry name" value="dinb family like domain"/>
    <property type="match status" value="1"/>
</dbReference>